<sequence>MSVTPIANIHFINQNAPVASATQANQQARFDLANAMANELASDLNEEITEIRPTEETYKIDPQHQHEKNKSDQEQSLNEENQNEQEQEQISEDEITSKQKHILDIKI</sequence>
<gene>
    <name evidence="2" type="ORF">LMG7974_01281</name>
</gene>
<protein>
    <recommendedName>
        <fullName evidence="4">Flagellar hook-length control protein FliK</fullName>
    </recommendedName>
</protein>
<evidence type="ECO:0000256" key="1">
    <source>
        <dbReference type="SAM" id="MobiDB-lite"/>
    </source>
</evidence>
<proteinExistence type="predicted"/>
<evidence type="ECO:0000313" key="3">
    <source>
        <dbReference type="Proteomes" id="UP000789803"/>
    </source>
</evidence>
<dbReference type="EMBL" id="CAJHOF010000011">
    <property type="protein sequence ID" value="CAD7288982.1"/>
    <property type="molecule type" value="Genomic_DNA"/>
</dbReference>
<comment type="caution">
    <text evidence="2">The sequence shown here is derived from an EMBL/GenBank/DDBJ whole genome shotgun (WGS) entry which is preliminary data.</text>
</comment>
<feature type="region of interest" description="Disordered" evidence="1">
    <location>
        <begin position="56"/>
        <end position="107"/>
    </location>
</feature>
<evidence type="ECO:0000313" key="2">
    <source>
        <dbReference type="EMBL" id="CAD7288982.1"/>
    </source>
</evidence>
<name>A0ABN7KC55_9BACT</name>
<organism evidence="2 3">
    <name type="scientific">Campylobacter majalis</name>
    <dbReference type="NCBI Taxonomy" id="2790656"/>
    <lineage>
        <taxon>Bacteria</taxon>
        <taxon>Pseudomonadati</taxon>
        <taxon>Campylobacterota</taxon>
        <taxon>Epsilonproteobacteria</taxon>
        <taxon>Campylobacterales</taxon>
        <taxon>Campylobacteraceae</taxon>
        <taxon>Campylobacter</taxon>
    </lineage>
</organism>
<feature type="compositionally biased region" description="Acidic residues" evidence="1">
    <location>
        <begin position="81"/>
        <end position="94"/>
    </location>
</feature>
<evidence type="ECO:0008006" key="4">
    <source>
        <dbReference type="Google" id="ProtNLM"/>
    </source>
</evidence>
<keyword evidence="3" id="KW-1185">Reference proteome</keyword>
<dbReference type="RefSeq" id="WP_229933074.1">
    <property type="nucleotide sequence ID" value="NZ_CAJHOF010000011.1"/>
</dbReference>
<feature type="compositionally biased region" description="Basic and acidic residues" evidence="1">
    <location>
        <begin position="95"/>
        <end position="107"/>
    </location>
</feature>
<accession>A0ABN7KC55</accession>
<feature type="compositionally biased region" description="Basic and acidic residues" evidence="1">
    <location>
        <begin position="56"/>
        <end position="73"/>
    </location>
</feature>
<reference evidence="2 3" key="1">
    <citation type="submission" date="2020-11" db="EMBL/GenBank/DDBJ databases">
        <authorList>
            <person name="Peeters C."/>
        </authorList>
    </citation>
    <scope>NUCLEOTIDE SEQUENCE [LARGE SCALE GENOMIC DNA]</scope>
    <source>
        <strain evidence="2 3">LMG 7974</strain>
    </source>
</reference>
<dbReference type="Proteomes" id="UP000789803">
    <property type="component" value="Unassembled WGS sequence"/>
</dbReference>